<protein>
    <submittedName>
        <fullName evidence="1">Uncharacterized protein</fullName>
    </submittedName>
</protein>
<dbReference type="AlphaFoldDB" id="A0A8E0RUI9"/>
<keyword evidence="2" id="KW-1185">Reference proteome</keyword>
<organism evidence="1 2">
    <name type="scientific">Fasciolopsis buskii</name>
    <dbReference type="NCBI Taxonomy" id="27845"/>
    <lineage>
        <taxon>Eukaryota</taxon>
        <taxon>Metazoa</taxon>
        <taxon>Spiralia</taxon>
        <taxon>Lophotrochozoa</taxon>
        <taxon>Platyhelminthes</taxon>
        <taxon>Trematoda</taxon>
        <taxon>Digenea</taxon>
        <taxon>Plagiorchiida</taxon>
        <taxon>Echinostomata</taxon>
        <taxon>Echinostomatoidea</taxon>
        <taxon>Fasciolidae</taxon>
        <taxon>Fasciolopsis</taxon>
    </lineage>
</organism>
<accession>A0A8E0RUI9</accession>
<comment type="caution">
    <text evidence="1">The sequence shown here is derived from an EMBL/GenBank/DDBJ whole genome shotgun (WGS) entry which is preliminary data.</text>
</comment>
<name>A0A8E0RUI9_9TREM</name>
<reference evidence="1" key="1">
    <citation type="submission" date="2019-05" db="EMBL/GenBank/DDBJ databases">
        <title>Annotation for the trematode Fasciolopsis buski.</title>
        <authorList>
            <person name="Choi Y.-J."/>
        </authorList>
    </citation>
    <scope>NUCLEOTIDE SEQUENCE</scope>
    <source>
        <strain evidence="1">HT</strain>
        <tissue evidence="1">Whole worm</tissue>
    </source>
</reference>
<gene>
    <name evidence="1" type="ORF">FBUS_07610</name>
</gene>
<dbReference type="Proteomes" id="UP000728185">
    <property type="component" value="Unassembled WGS sequence"/>
</dbReference>
<sequence length="221" mass="24374">MTLNTEVHKPDHLVTADQLSVSSPRMRPRLGTTVGKGYVKSQISLPVTTRINQTRDQSCTTHPKINLQHVTQRRRERIVDWPQFRLRRKITGSLTFDTDCGSADTKSELSATRQPIRALHSGVLFNSTTCSVDHIGPVAKVTEQTTAWLQVANVPSTLNAVSPVTNAHGRRGISTNPLVRRRFSADGMPIHRDAEDTIAPSPAKRIYLVPGSTTMQHGNAV</sequence>
<dbReference type="EMBL" id="LUCM01008471">
    <property type="protein sequence ID" value="KAA0188342.1"/>
    <property type="molecule type" value="Genomic_DNA"/>
</dbReference>
<evidence type="ECO:0000313" key="1">
    <source>
        <dbReference type="EMBL" id="KAA0188342.1"/>
    </source>
</evidence>
<dbReference type="OrthoDB" id="6269878at2759"/>
<proteinExistence type="predicted"/>
<evidence type="ECO:0000313" key="2">
    <source>
        <dbReference type="Proteomes" id="UP000728185"/>
    </source>
</evidence>